<evidence type="ECO:0000313" key="1">
    <source>
        <dbReference type="EMBL" id="CAC5403301.1"/>
    </source>
</evidence>
<accession>A0A6J8D6N4</accession>
<gene>
    <name evidence="1" type="ORF">MCOR_37205</name>
</gene>
<keyword evidence="2" id="KW-1185">Reference proteome</keyword>
<reference evidence="1 2" key="1">
    <citation type="submission" date="2020-06" db="EMBL/GenBank/DDBJ databases">
        <authorList>
            <person name="Li R."/>
            <person name="Bekaert M."/>
        </authorList>
    </citation>
    <scope>NUCLEOTIDE SEQUENCE [LARGE SCALE GENOMIC DNA]</scope>
    <source>
        <strain evidence="2">wild</strain>
    </source>
</reference>
<dbReference type="EMBL" id="CACVKT020006741">
    <property type="protein sequence ID" value="CAC5403301.1"/>
    <property type="molecule type" value="Genomic_DNA"/>
</dbReference>
<organism evidence="1 2">
    <name type="scientific">Mytilus coruscus</name>
    <name type="common">Sea mussel</name>
    <dbReference type="NCBI Taxonomy" id="42192"/>
    <lineage>
        <taxon>Eukaryota</taxon>
        <taxon>Metazoa</taxon>
        <taxon>Spiralia</taxon>
        <taxon>Lophotrochozoa</taxon>
        <taxon>Mollusca</taxon>
        <taxon>Bivalvia</taxon>
        <taxon>Autobranchia</taxon>
        <taxon>Pteriomorphia</taxon>
        <taxon>Mytilida</taxon>
        <taxon>Mytiloidea</taxon>
        <taxon>Mytilidae</taxon>
        <taxon>Mytilinae</taxon>
        <taxon>Mytilus</taxon>
    </lineage>
</organism>
<proteinExistence type="predicted"/>
<sequence>MSNNLSSCPTVCVYQCPYVYQVYRHGYQSVYMSTKLCLHVQQSVDIAIVYVYQYVYVQSLSICLSVGLYVAVSSCPTVCRHDYQSVYMSTKLCLHVQQSVDIVTNRSICLPSCVYISNSLSTWQDMQSGHGYIVYMSTKLCLHVQQSVDMATSRSICLPSCVYMSNSLSTWLSVGLYVYQAVSTCPTVCRHGYQSVYMSTKLCLHVHQSVDSLGRHGYQVGLHVQQSVDMAISQSICLPSCVYMSNSLSTWLSVGLYVYQAVSSCPTVYRHGYQSVYIDQAVSSCPTVCRHGYQSVYMSKLCLHVQQSVDMAISRSICLPSCVYMSNSLSTWLSVERTQALAVDGYPHTPEHFAETLVTDACLEVVKVKEMLLLSLTRIQIPKIKQSNLSAVLPRTKKSEVKSVS</sequence>
<dbReference type="Proteomes" id="UP000507470">
    <property type="component" value="Unassembled WGS sequence"/>
</dbReference>
<dbReference type="PROSITE" id="PS50231">
    <property type="entry name" value="RICIN_B_LECTIN"/>
    <property type="match status" value="1"/>
</dbReference>
<dbReference type="AlphaFoldDB" id="A0A6J8D6N4"/>
<name>A0A6J8D6N4_MYTCO</name>
<protein>
    <submittedName>
        <fullName evidence="1">Uncharacterized protein</fullName>
    </submittedName>
</protein>
<evidence type="ECO:0000313" key="2">
    <source>
        <dbReference type="Proteomes" id="UP000507470"/>
    </source>
</evidence>